<evidence type="ECO:0000313" key="4">
    <source>
        <dbReference type="EMBL" id="MBB5716812.1"/>
    </source>
</evidence>
<keyword evidence="5" id="KW-1185">Reference proteome</keyword>
<dbReference type="CDD" id="cd02440">
    <property type="entry name" value="AdoMet_MTases"/>
    <property type="match status" value="1"/>
</dbReference>
<organism evidence="4 5">
    <name type="scientific">Sphingomonas aerophila</name>
    <dbReference type="NCBI Taxonomy" id="1344948"/>
    <lineage>
        <taxon>Bacteria</taxon>
        <taxon>Pseudomonadati</taxon>
        <taxon>Pseudomonadota</taxon>
        <taxon>Alphaproteobacteria</taxon>
        <taxon>Sphingomonadales</taxon>
        <taxon>Sphingomonadaceae</taxon>
        <taxon>Sphingomonas</taxon>
    </lineage>
</organism>
<keyword evidence="2 4" id="KW-0808">Transferase</keyword>
<reference evidence="4 5" key="1">
    <citation type="submission" date="2020-08" db="EMBL/GenBank/DDBJ databases">
        <title>Genomic Encyclopedia of Type Strains, Phase IV (KMG-IV): sequencing the most valuable type-strain genomes for metagenomic binning, comparative biology and taxonomic classification.</title>
        <authorList>
            <person name="Goeker M."/>
        </authorList>
    </citation>
    <scope>NUCLEOTIDE SEQUENCE [LARGE SCALE GENOMIC DNA]</scope>
    <source>
        <strain evidence="4 5">DSM 100044</strain>
    </source>
</reference>
<proteinExistence type="predicted"/>
<dbReference type="EMBL" id="JACIJK010000015">
    <property type="protein sequence ID" value="MBB5716812.1"/>
    <property type="molecule type" value="Genomic_DNA"/>
</dbReference>
<dbReference type="PANTHER" id="PTHR43861:SF1">
    <property type="entry name" value="TRANS-ACONITATE 2-METHYLTRANSFERASE"/>
    <property type="match status" value="1"/>
</dbReference>
<dbReference type="SUPFAM" id="SSF53335">
    <property type="entry name" value="S-adenosyl-L-methionine-dependent methyltransferases"/>
    <property type="match status" value="1"/>
</dbReference>
<keyword evidence="1 4" id="KW-0489">Methyltransferase</keyword>
<name>A0A7W9EXH0_9SPHN</name>
<dbReference type="RefSeq" id="WP_221234868.1">
    <property type="nucleotide sequence ID" value="NZ_JACIJK010000015.1"/>
</dbReference>
<comment type="caution">
    <text evidence="4">The sequence shown here is derived from an EMBL/GenBank/DDBJ whole genome shotgun (WGS) entry which is preliminary data.</text>
</comment>
<protein>
    <submittedName>
        <fullName evidence="4">Trans-aconitate methyltransferase</fullName>
    </submittedName>
</protein>
<gene>
    <name evidence="4" type="ORF">FHS94_003684</name>
</gene>
<evidence type="ECO:0000259" key="3">
    <source>
        <dbReference type="Pfam" id="PF13649"/>
    </source>
</evidence>
<dbReference type="PANTHER" id="PTHR43861">
    <property type="entry name" value="TRANS-ACONITATE 2-METHYLTRANSFERASE-RELATED"/>
    <property type="match status" value="1"/>
</dbReference>
<dbReference type="Gene3D" id="3.40.50.150">
    <property type="entry name" value="Vaccinia Virus protein VP39"/>
    <property type="match status" value="1"/>
</dbReference>
<accession>A0A7W9EXH0</accession>
<dbReference type="GO" id="GO:0008168">
    <property type="term" value="F:methyltransferase activity"/>
    <property type="evidence" value="ECO:0007669"/>
    <property type="project" value="UniProtKB-KW"/>
</dbReference>
<feature type="domain" description="Methyltransferase" evidence="3">
    <location>
        <begin position="49"/>
        <end position="139"/>
    </location>
</feature>
<dbReference type="Proteomes" id="UP000546200">
    <property type="component" value="Unassembled WGS sequence"/>
</dbReference>
<dbReference type="AlphaFoldDB" id="A0A7W9EXH0"/>
<evidence type="ECO:0000256" key="1">
    <source>
        <dbReference type="ARBA" id="ARBA00022603"/>
    </source>
</evidence>
<dbReference type="InterPro" id="IPR029063">
    <property type="entry name" value="SAM-dependent_MTases_sf"/>
</dbReference>
<sequence length="200" mass="21838">MIDPVIGAANIIPLYERTAPVWLAARGTELIETEWLDLFTRLLAPGATILDLGCGGGAPIAAELLRRGFAVTGVDSSASLIRHARTALPDGTWLVDDMRRFDPPERFAGIIAWHSFFHLNVDDQRAMIPRFAKLVRPGGPIMFTAGPDAAVAWGEWQGEPLFHASLAPEEYRDLLSAAGFGSIEFIDADPVAYVWLAVRE</sequence>
<dbReference type="Pfam" id="PF13649">
    <property type="entry name" value="Methyltransf_25"/>
    <property type="match status" value="1"/>
</dbReference>
<dbReference type="InterPro" id="IPR041698">
    <property type="entry name" value="Methyltransf_25"/>
</dbReference>
<evidence type="ECO:0000313" key="5">
    <source>
        <dbReference type="Proteomes" id="UP000546200"/>
    </source>
</evidence>
<evidence type="ECO:0000256" key="2">
    <source>
        <dbReference type="ARBA" id="ARBA00022679"/>
    </source>
</evidence>
<dbReference type="GO" id="GO:0032259">
    <property type="term" value="P:methylation"/>
    <property type="evidence" value="ECO:0007669"/>
    <property type="project" value="UniProtKB-KW"/>
</dbReference>